<dbReference type="EMBL" id="JARBHB010000017">
    <property type="protein sequence ID" value="KAJ8865564.1"/>
    <property type="molecule type" value="Genomic_DNA"/>
</dbReference>
<evidence type="ECO:0000313" key="2">
    <source>
        <dbReference type="Proteomes" id="UP001159363"/>
    </source>
</evidence>
<keyword evidence="2" id="KW-1185">Reference proteome</keyword>
<dbReference type="Proteomes" id="UP001159363">
    <property type="component" value="Chromosome 16"/>
</dbReference>
<comment type="caution">
    <text evidence="1">The sequence shown here is derived from an EMBL/GenBank/DDBJ whole genome shotgun (WGS) entry which is preliminary data.</text>
</comment>
<name>A0ABQ9FZ82_9NEOP</name>
<protein>
    <submittedName>
        <fullName evidence="1">Uncharacterized protein</fullName>
    </submittedName>
</protein>
<proteinExistence type="predicted"/>
<reference evidence="1 2" key="1">
    <citation type="submission" date="2023-02" db="EMBL/GenBank/DDBJ databases">
        <title>LHISI_Scaffold_Assembly.</title>
        <authorList>
            <person name="Stuart O.P."/>
            <person name="Cleave R."/>
            <person name="Magrath M.J.L."/>
            <person name="Mikheyev A.S."/>
        </authorList>
    </citation>
    <scope>NUCLEOTIDE SEQUENCE [LARGE SCALE GENOMIC DNA]</scope>
    <source>
        <strain evidence="1">Daus_M_001</strain>
        <tissue evidence="1">Leg muscle</tissue>
    </source>
</reference>
<sequence length="44" mass="5172">MQHTHPSLIPVMRQDNSEKIPNPCVQKLLDMTIQHLQFIFNISQ</sequence>
<gene>
    <name evidence="1" type="ORF">PR048_033084</name>
</gene>
<organism evidence="1 2">
    <name type="scientific">Dryococelus australis</name>
    <dbReference type="NCBI Taxonomy" id="614101"/>
    <lineage>
        <taxon>Eukaryota</taxon>
        <taxon>Metazoa</taxon>
        <taxon>Ecdysozoa</taxon>
        <taxon>Arthropoda</taxon>
        <taxon>Hexapoda</taxon>
        <taxon>Insecta</taxon>
        <taxon>Pterygota</taxon>
        <taxon>Neoptera</taxon>
        <taxon>Polyneoptera</taxon>
        <taxon>Phasmatodea</taxon>
        <taxon>Verophasmatodea</taxon>
        <taxon>Anareolatae</taxon>
        <taxon>Phasmatidae</taxon>
        <taxon>Eurycanthinae</taxon>
        <taxon>Dryococelus</taxon>
    </lineage>
</organism>
<accession>A0ABQ9FZ82</accession>
<evidence type="ECO:0000313" key="1">
    <source>
        <dbReference type="EMBL" id="KAJ8865564.1"/>
    </source>
</evidence>